<dbReference type="EC" id="2.1.1.-" evidence="3"/>
<dbReference type="GO" id="GO:0008168">
    <property type="term" value="F:methyltransferase activity"/>
    <property type="evidence" value="ECO:0007669"/>
    <property type="project" value="UniProtKB-KW"/>
</dbReference>
<evidence type="ECO:0000256" key="1">
    <source>
        <dbReference type="SAM" id="MobiDB-lite"/>
    </source>
</evidence>
<comment type="caution">
    <text evidence="3">The sequence shown here is derived from an EMBL/GenBank/DDBJ whole genome shotgun (WGS) entry which is preliminary data.</text>
</comment>
<keyword evidence="3" id="KW-0489">Methyltransferase</keyword>
<dbReference type="Gene3D" id="3.40.50.150">
    <property type="entry name" value="Vaccinia Virus protein VP39"/>
    <property type="match status" value="1"/>
</dbReference>
<dbReference type="InterPro" id="IPR041497">
    <property type="entry name" value="Thump-like"/>
</dbReference>
<dbReference type="EMBL" id="JAVFCB010000005">
    <property type="protein sequence ID" value="MDQ4214315.1"/>
    <property type="molecule type" value="Genomic_DNA"/>
</dbReference>
<evidence type="ECO:0000313" key="4">
    <source>
        <dbReference type="Proteomes" id="UP001230289"/>
    </source>
</evidence>
<dbReference type="SUPFAM" id="SSF53335">
    <property type="entry name" value="S-adenosyl-L-methionine-dependent methyltransferases"/>
    <property type="match status" value="1"/>
</dbReference>
<keyword evidence="4" id="KW-1185">Reference proteome</keyword>
<dbReference type="RefSeq" id="WP_308489250.1">
    <property type="nucleotide sequence ID" value="NZ_JAVFCB010000005.1"/>
</dbReference>
<accession>A0ABU0XGQ6</accession>
<evidence type="ECO:0000313" key="3">
    <source>
        <dbReference type="EMBL" id="MDQ4214315.1"/>
    </source>
</evidence>
<dbReference type="Proteomes" id="UP001230289">
    <property type="component" value="Unassembled WGS sequence"/>
</dbReference>
<dbReference type="InterPro" id="IPR029063">
    <property type="entry name" value="SAM-dependent_MTases_sf"/>
</dbReference>
<feature type="compositionally biased region" description="Basic and acidic residues" evidence="1">
    <location>
        <begin position="176"/>
        <end position="191"/>
    </location>
</feature>
<feature type="domain" description="THUMP-like" evidence="2">
    <location>
        <begin position="330"/>
        <end position="401"/>
    </location>
</feature>
<name>A0ABU0XGQ6_9MICO</name>
<proteinExistence type="predicted"/>
<dbReference type="Pfam" id="PF18096">
    <property type="entry name" value="Thump_like"/>
    <property type="match status" value="1"/>
</dbReference>
<feature type="region of interest" description="Disordered" evidence="1">
    <location>
        <begin position="155"/>
        <end position="191"/>
    </location>
</feature>
<gene>
    <name evidence="3" type="ORF">RBR11_10350</name>
</gene>
<sequence length="402" mass="42412">MDMAELTTLLTPEALRMLDELGPIESTDAAAKAVMRLRSAGHSPAFVSAVVGQARLRTKATAKFGEFAPRMLFTRAGLEQATRLGVAARHAGRMRSAGVGHVSDLGCGIGGDALAFAGAGLRVTAVDADEVTAALAAFNLAPFGSDAEVRHGFAQDHAPGSSTNSETGTEAVWLDPARRTSGHSETKRVSADDYSPSLDWAFALAERIPTGIKLGPAHDRDAIPAGVEAQWVSADGDVVELVLWSGILAREGVRRAALVIRGDRSHELTAPADAEDAEVRELGAYLHEPDGAVIRARLIGDLARSLDAGMLDPHIAYLTSDAPADSPFAASFRVREVLPMNPKVIGATLKKAGIGRLEIKKRGVDVDPAVFRKKLALRGAEAATLILVRVGDKRHAILADRV</sequence>
<reference evidence="3 4" key="1">
    <citation type="submission" date="2023-08" db="EMBL/GenBank/DDBJ databases">
        <title>Microbacterium sp. nov., isolated from a waste landfill.</title>
        <authorList>
            <person name="Wen W."/>
        </authorList>
    </citation>
    <scope>NUCLEOTIDE SEQUENCE [LARGE SCALE GENOMIC DNA]</scope>
    <source>
        <strain evidence="3 4">ASV81</strain>
    </source>
</reference>
<protein>
    <submittedName>
        <fullName evidence="3">Class I SAM-dependent methyltransferase</fullName>
        <ecNumber evidence="3">2.1.1.-</ecNumber>
    </submittedName>
</protein>
<keyword evidence="3" id="KW-0808">Transferase</keyword>
<dbReference type="GO" id="GO:0032259">
    <property type="term" value="P:methylation"/>
    <property type="evidence" value="ECO:0007669"/>
    <property type="project" value="UniProtKB-KW"/>
</dbReference>
<dbReference type="CDD" id="cd02440">
    <property type="entry name" value="AdoMet_MTases"/>
    <property type="match status" value="1"/>
</dbReference>
<organism evidence="3 4">
    <name type="scientific">Microbacterium capsulatum</name>
    <dbReference type="NCBI Taxonomy" id="3041921"/>
    <lineage>
        <taxon>Bacteria</taxon>
        <taxon>Bacillati</taxon>
        <taxon>Actinomycetota</taxon>
        <taxon>Actinomycetes</taxon>
        <taxon>Micrococcales</taxon>
        <taxon>Microbacteriaceae</taxon>
        <taxon>Microbacterium</taxon>
    </lineage>
</organism>
<evidence type="ECO:0000259" key="2">
    <source>
        <dbReference type="Pfam" id="PF18096"/>
    </source>
</evidence>